<evidence type="ECO:0000313" key="4">
    <source>
        <dbReference type="Proteomes" id="UP000075635"/>
    </source>
</evidence>
<evidence type="ECO:0000256" key="2">
    <source>
        <dbReference type="SAM" id="SignalP"/>
    </source>
</evidence>
<dbReference type="PANTHER" id="PTHR10443:SF12">
    <property type="entry name" value="DIPEPTIDASE"/>
    <property type="match status" value="1"/>
</dbReference>
<dbReference type="SUPFAM" id="SSF51556">
    <property type="entry name" value="Metallo-dependent hydrolases"/>
    <property type="match status" value="1"/>
</dbReference>
<gene>
    <name evidence="3" type="ORF">BE17_38655</name>
</gene>
<organism evidence="3 4">
    <name type="scientific">Sorangium cellulosum</name>
    <name type="common">Polyangium cellulosum</name>
    <dbReference type="NCBI Taxonomy" id="56"/>
    <lineage>
        <taxon>Bacteria</taxon>
        <taxon>Pseudomonadati</taxon>
        <taxon>Myxococcota</taxon>
        <taxon>Polyangia</taxon>
        <taxon>Polyangiales</taxon>
        <taxon>Polyangiaceae</taxon>
        <taxon>Sorangium</taxon>
    </lineage>
</organism>
<feature type="compositionally biased region" description="Pro residues" evidence="1">
    <location>
        <begin position="516"/>
        <end position="527"/>
    </location>
</feature>
<evidence type="ECO:0000256" key="1">
    <source>
        <dbReference type="SAM" id="MobiDB-lite"/>
    </source>
</evidence>
<comment type="caution">
    <text evidence="3">The sequence shown here is derived from an EMBL/GenBank/DDBJ whole genome shotgun (WGS) entry which is preliminary data.</text>
</comment>
<proteinExistence type="predicted"/>
<dbReference type="GO" id="GO:0006508">
    <property type="term" value="P:proteolysis"/>
    <property type="evidence" value="ECO:0007669"/>
    <property type="project" value="InterPro"/>
</dbReference>
<dbReference type="Pfam" id="PF01244">
    <property type="entry name" value="Peptidase_M19"/>
    <property type="match status" value="1"/>
</dbReference>
<feature type="compositionally biased region" description="Pro residues" evidence="1">
    <location>
        <begin position="479"/>
        <end position="507"/>
    </location>
</feature>
<feature type="compositionally biased region" description="Pro residues" evidence="1">
    <location>
        <begin position="52"/>
        <end position="66"/>
    </location>
</feature>
<dbReference type="Gene3D" id="3.20.20.140">
    <property type="entry name" value="Metal-dependent hydrolases"/>
    <property type="match status" value="1"/>
</dbReference>
<feature type="chain" id="PRO_5007568366" evidence="2">
    <location>
        <begin position="26"/>
        <end position="527"/>
    </location>
</feature>
<sequence length="527" mass="55629">MRTSLSLALLTAATLAACVHPSAPAESPDPFAPPIDEVGPWAAAAPAVVESPPGPATPAPTTPAPTTPEEQRAARLRARAILVDGHSALPSLLLGGSLDRVSPEHELTAAELARIKADGIAGEFFSIRVSAPSSQAASPLGGGASRLALDLIDATHRQIERHRDTLVLARSARDVRRAKREGKVAALIGIEGGHAIENSLPALRSFYRLGVRTMSLTDTTTNDWADSAGGALEPGVVHHRGLSSFGEAVVREMQRIGMLVDVSHASDSTFQDVMKVAKAPVIASSSMHAGGHRRRSVDDYVLRAVAENGGIVMVNSWALFLDEAYAEQSERFTQKYAAHLKALVERSPGDTAALREEIEKLKAQEGPMKAPSLSRLVDHIDHVVKIAGVDHVGLGSSFGELEVLQGGLASNDGLSSVTLELVRRGYSDGDILSMLGGNFVRVLEKAEAYAASTETTLSGDGNPRQLSAAELRELRELPRPPVALPLPEQPLPSPRVLVPPPPSPTSLPRPSKGGAPEPPPPDLMLSR</sequence>
<dbReference type="EMBL" id="JEMB01002182">
    <property type="protein sequence ID" value="KYF82926.1"/>
    <property type="molecule type" value="Genomic_DNA"/>
</dbReference>
<dbReference type="InterPro" id="IPR000180">
    <property type="entry name" value="Dipep_AS"/>
</dbReference>
<dbReference type="InterPro" id="IPR008257">
    <property type="entry name" value="Pept_M19"/>
</dbReference>
<feature type="region of interest" description="Disordered" evidence="1">
    <location>
        <begin position="47"/>
        <end position="72"/>
    </location>
</feature>
<evidence type="ECO:0000313" key="3">
    <source>
        <dbReference type="EMBL" id="KYF82926.1"/>
    </source>
</evidence>
<dbReference type="Proteomes" id="UP000075635">
    <property type="component" value="Unassembled WGS sequence"/>
</dbReference>
<dbReference type="PROSITE" id="PS51257">
    <property type="entry name" value="PROKAR_LIPOPROTEIN"/>
    <property type="match status" value="1"/>
</dbReference>
<accession>A0A150RS68</accession>
<dbReference type="InterPro" id="IPR032466">
    <property type="entry name" value="Metal_Hydrolase"/>
</dbReference>
<protein>
    <submittedName>
        <fullName evidence="3">Dipeptidase</fullName>
    </submittedName>
</protein>
<dbReference type="PROSITE" id="PS51365">
    <property type="entry name" value="RENAL_DIPEPTIDASE_2"/>
    <property type="match status" value="1"/>
</dbReference>
<dbReference type="AlphaFoldDB" id="A0A150RS68"/>
<dbReference type="PANTHER" id="PTHR10443">
    <property type="entry name" value="MICROSOMAL DIPEPTIDASE"/>
    <property type="match status" value="1"/>
</dbReference>
<name>A0A150RS68_SORCE</name>
<feature type="region of interest" description="Disordered" evidence="1">
    <location>
        <begin position="478"/>
        <end position="527"/>
    </location>
</feature>
<keyword evidence="2" id="KW-0732">Signal</keyword>
<reference evidence="3 4" key="1">
    <citation type="submission" date="2014-02" db="EMBL/GenBank/DDBJ databases">
        <title>The small core and large imbalanced accessory genome model reveals a collaborative survival strategy of Sorangium cellulosum strains in nature.</title>
        <authorList>
            <person name="Han K."/>
            <person name="Peng R."/>
            <person name="Blom J."/>
            <person name="Li Y.-Z."/>
        </authorList>
    </citation>
    <scope>NUCLEOTIDE SEQUENCE [LARGE SCALE GENOMIC DNA]</scope>
    <source>
        <strain evidence="3 4">So0011-07</strain>
    </source>
</reference>
<dbReference type="PROSITE" id="PS00869">
    <property type="entry name" value="RENAL_DIPEPTIDASE_1"/>
    <property type="match status" value="1"/>
</dbReference>
<dbReference type="GO" id="GO:0070573">
    <property type="term" value="F:metallodipeptidase activity"/>
    <property type="evidence" value="ECO:0007669"/>
    <property type="project" value="InterPro"/>
</dbReference>
<feature type="signal peptide" evidence="2">
    <location>
        <begin position="1"/>
        <end position="25"/>
    </location>
</feature>